<feature type="transmembrane region" description="Helical" evidence="12">
    <location>
        <begin position="160"/>
        <end position="181"/>
    </location>
</feature>
<dbReference type="EMBL" id="LJCO01000079">
    <property type="protein sequence ID" value="KPV42278.1"/>
    <property type="molecule type" value="Genomic_DNA"/>
</dbReference>
<dbReference type="SUPFAM" id="SSF82866">
    <property type="entry name" value="Multidrug efflux transporter AcrB transmembrane domain"/>
    <property type="match status" value="1"/>
</dbReference>
<dbReference type="InterPro" id="IPR022813">
    <property type="entry name" value="SecD/SecF_arch_bac"/>
</dbReference>
<dbReference type="InterPro" id="IPR005665">
    <property type="entry name" value="SecF_bac"/>
</dbReference>
<proteinExistence type="inferred from homology"/>
<dbReference type="HAMAP" id="MF_01464_B">
    <property type="entry name" value="SecF_B"/>
    <property type="match status" value="1"/>
</dbReference>
<comment type="similarity">
    <text evidence="11">In the N-terminal section; belongs to the SecD/SecF family. SecD subfamily.</text>
</comment>
<dbReference type="STRING" id="471514.AN477_18395"/>
<dbReference type="InterPro" id="IPR022645">
    <property type="entry name" value="SecD/SecF_bac"/>
</dbReference>
<dbReference type="Pfam" id="PF07549">
    <property type="entry name" value="Sec_GG"/>
    <property type="match status" value="1"/>
</dbReference>
<dbReference type="GO" id="GO:0006605">
    <property type="term" value="P:protein targeting"/>
    <property type="evidence" value="ECO:0007669"/>
    <property type="project" value="UniProtKB-UniRule"/>
</dbReference>
<dbReference type="AlphaFoldDB" id="A0A0P9CAA9"/>
<dbReference type="PRINTS" id="PR01755">
    <property type="entry name" value="SECFTRNLCASE"/>
</dbReference>
<protein>
    <recommendedName>
        <fullName evidence="12">Protein-export membrane protein SecF</fullName>
    </recommendedName>
</protein>
<reference evidence="14 15" key="1">
    <citation type="submission" date="2015-09" db="EMBL/GenBank/DDBJ databases">
        <title>Draft genome sequence of Alicyclobacillus ferrooxydans DSM 22381.</title>
        <authorList>
            <person name="Hemp J."/>
        </authorList>
    </citation>
    <scope>NUCLEOTIDE SEQUENCE [LARGE SCALE GENOMIC DNA]</scope>
    <source>
        <strain evidence="14 15">TC-34</strain>
    </source>
</reference>
<dbReference type="InterPro" id="IPR022646">
    <property type="entry name" value="SecD/SecF_CS"/>
</dbReference>
<comment type="subunit">
    <text evidence="12">Forms a complex with SecD. Part of the essential Sec protein translocation apparatus which comprises SecA, SecYEG and auxiliary proteins SecDF. Other proteins may also be involved.</text>
</comment>
<dbReference type="RefSeq" id="WP_054970638.1">
    <property type="nucleotide sequence ID" value="NZ_LJCO01000079.1"/>
</dbReference>
<dbReference type="InterPro" id="IPR048634">
    <property type="entry name" value="SecD_SecF_C"/>
</dbReference>
<keyword evidence="4 12" id="KW-0812">Transmembrane</keyword>
<keyword evidence="5 12" id="KW-0653">Protein transport</keyword>
<dbReference type="NCBIfam" id="TIGR00966">
    <property type="entry name" value="transloc_SecF"/>
    <property type="match status" value="1"/>
</dbReference>
<feature type="transmembrane region" description="Helical" evidence="12">
    <location>
        <begin position="12"/>
        <end position="34"/>
    </location>
</feature>
<dbReference type="GO" id="GO:0065002">
    <property type="term" value="P:intracellular protein transmembrane transport"/>
    <property type="evidence" value="ECO:0007669"/>
    <property type="project" value="UniProtKB-UniRule"/>
</dbReference>
<evidence type="ECO:0000256" key="5">
    <source>
        <dbReference type="ARBA" id="ARBA00022927"/>
    </source>
</evidence>
<evidence type="ECO:0000256" key="8">
    <source>
        <dbReference type="ARBA" id="ARBA00023136"/>
    </source>
</evidence>
<evidence type="ECO:0000256" key="4">
    <source>
        <dbReference type="ARBA" id="ARBA00022692"/>
    </source>
</evidence>
<dbReference type="Gene3D" id="1.20.1640.10">
    <property type="entry name" value="Multidrug efflux transporter AcrB transmembrane domain"/>
    <property type="match status" value="1"/>
</dbReference>
<keyword evidence="3 12" id="KW-1003">Cell membrane</keyword>
<feature type="transmembrane region" description="Helical" evidence="12">
    <location>
        <begin position="136"/>
        <end position="153"/>
    </location>
</feature>
<keyword evidence="6 12" id="KW-1133">Transmembrane helix</keyword>
<comment type="similarity">
    <text evidence="12">Belongs to the SecD/SecF family. SecF subfamily.</text>
</comment>
<dbReference type="FunFam" id="1.20.1640.10:FF:000024">
    <property type="entry name" value="Multifunctional fusion protein"/>
    <property type="match status" value="1"/>
</dbReference>
<keyword evidence="8 12" id="KW-0472">Membrane</keyword>
<evidence type="ECO:0000256" key="3">
    <source>
        <dbReference type="ARBA" id="ARBA00022475"/>
    </source>
</evidence>
<dbReference type="PATRIC" id="fig|471514.4.peg.4595"/>
<feature type="transmembrane region" description="Helical" evidence="12">
    <location>
        <begin position="241"/>
        <end position="259"/>
    </location>
</feature>
<comment type="caution">
    <text evidence="14">The sequence shown here is derived from an EMBL/GenBank/DDBJ whole genome shotgun (WGS) entry which is preliminary data.</text>
</comment>
<name>A0A0P9CAA9_9BACL</name>
<evidence type="ECO:0000256" key="2">
    <source>
        <dbReference type="ARBA" id="ARBA00022448"/>
    </source>
</evidence>
<evidence type="ECO:0000313" key="14">
    <source>
        <dbReference type="EMBL" id="KPV42278.1"/>
    </source>
</evidence>
<dbReference type="GO" id="GO:0005886">
    <property type="term" value="C:plasma membrane"/>
    <property type="evidence" value="ECO:0007669"/>
    <property type="project" value="UniProtKB-SubCell"/>
</dbReference>
<dbReference type="GO" id="GO:0015450">
    <property type="term" value="F:protein-transporting ATPase activity"/>
    <property type="evidence" value="ECO:0007669"/>
    <property type="project" value="InterPro"/>
</dbReference>
<evidence type="ECO:0000256" key="1">
    <source>
        <dbReference type="ARBA" id="ARBA00004651"/>
    </source>
</evidence>
<dbReference type="Proteomes" id="UP000050482">
    <property type="component" value="Unassembled WGS sequence"/>
</dbReference>
<accession>A0A0P9CAA9</accession>
<dbReference type="PANTHER" id="PTHR30081:SF8">
    <property type="entry name" value="PROTEIN TRANSLOCASE SUBUNIT SECF"/>
    <property type="match status" value="1"/>
</dbReference>
<feature type="transmembrane region" description="Helical" evidence="12">
    <location>
        <begin position="187"/>
        <end position="208"/>
    </location>
</feature>
<dbReference type="OrthoDB" id="9805019at2"/>
<keyword evidence="15" id="KW-1185">Reference proteome</keyword>
<evidence type="ECO:0000256" key="10">
    <source>
        <dbReference type="ARBA" id="ARBA00060856"/>
    </source>
</evidence>
<organism evidence="14 15">
    <name type="scientific">Alicyclobacillus ferrooxydans</name>
    <dbReference type="NCBI Taxonomy" id="471514"/>
    <lineage>
        <taxon>Bacteria</taxon>
        <taxon>Bacillati</taxon>
        <taxon>Bacillota</taxon>
        <taxon>Bacilli</taxon>
        <taxon>Bacillales</taxon>
        <taxon>Alicyclobacillaceae</taxon>
        <taxon>Alicyclobacillus</taxon>
    </lineage>
</organism>
<evidence type="ECO:0000256" key="11">
    <source>
        <dbReference type="ARBA" id="ARBA00061053"/>
    </source>
</evidence>
<sequence length="309" mass="34513">MNQWFDIIKYRRWFFALSGTITVLGILAFAFFGFNLGTDFKAGSRVQMDLGQPVTTSQVRDMFAQNGFPIGPNAITLASATAGSPNNTAVVRFGERLTPAQVAKIDALEKQYFPKSQGNQTQMVDPIVATQTSHKAVYAVLLASLFIVVYVAIRFEYRFAIAAIIALLHDAFIVMSVFALLRREVDLTFVAAILTIVGYSINDTIVIFDRIRENQKLAKPRSFEELERMVNKSLWQTMTRSINTVVTVLIAALLLYLFGGQSIRTFTFALIIGLISGAYSSIFIASPIWVVWKSREFKKKPKKPVAETV</sequence>
<evidence type="ECO:0000313" key="15">
    <source>
        <dbReference type="Proteomes" id="UP000050482"/>
    </source>
</evidence>
<comment type="subcellular location">
    <subcellularLocation>
        <location evidence="1 12">Cell membrane</location>
        <topology evidence="1 12">Multi-pass membrane protein</topology>
    </subcellularLocation>
</comment>
<dbReference type="Pfam" id="PF02355">
    <property type="entry name" value="SecD_SecF_C"/>
    <property type="match status" value="1"/>
</dbReference>
<dbReference type="NCBIfam" id="TIGR00916">
    <property type="entry name" value="2A0604s01"/>
    <property type="match status" value="1"/>
</dbReference>
<feature type="domain" description="Protein export membrane protein SecD/SecF C-terminal" evidence="13">
    <location>
        <begin position="108"/>
        <end position="294"/>
    </location>
</feature>
<dbReference type="GO" id="GO:0043952">
    <property type="term" value="P:protein transport by the Sec complex"/>
    <property type="evidence" value="ECO:0007669"/>
    <property type="project" value="UniProtKB-UniRule"/>
</dbReference>
<comment type="similarity">
    <text evidence="10">In the C-terminal section; belongs to the SecD/SecF family. SecF subfamily.</text>
</comment>
<evidence type="ECO:0000256" key="12">
    <source>
        <dbReference type="HAMAP-Rule" id="MF_01464"/>
    </source>
</evidence>
<gene>
    <name evidence="12" type="primary">secF</name>
    <name evidence="14" type="ORF">AN477_18395</name>
</gene>
<feature type="transmembrane region" description="Helical" evidence="12">
    <location>
        <begin position="265"/>
        <end position="292"/>
    </location>
</feature>
<evidence type="ECO:0000256" key="6">
    <source>
        <dbReference type="ARBA" id="ARBA00022989"/>
    </source>
</evidence>
<keyword evidence="2 12" id="KW-0813">Transport</keyword>
<keyword evidence="7 12" id="KW-0811">Translocation</keyword>
<comment type="function">
    <text evidence="9 12">Part of the Sec protein translocase complex. Interacts with the SecYEG preprotein conducting channel. SecDF uses the proton motive force (PMF) to complete protein translocation after the ATP-dependent function of SecA.</text>
</comment>
<dbReference type="PANTHER" id="PTHR30081">
    <property type="entry name" value="PROTEIN-EXPORT MEMBRANE PROTEIN SEC"/>
    <property type="match status" value="1"/>
</dbReference>
<evidence type="ECO:0000256" key="7">
    <source>
        <dbReference type="ARBA" id="ARBA00023010"/>
    </source>
</evidence>
<evidence type="ECO:0000256" key="9">
    <source>
        <dbReference type="ARBA" id="ARBA00059018"/>
    </source>
</evidence>
<evidence type="ECO:0000259" key="13">
    <source>
        <dbReference type="Pfam" id="PF02355"/>
    </source>
</evidence>
<dbReference type="InterPro" id="IPR055344">
    <property type="entry name" value="SecD_SecF_C_bact"/>
</dbReference>